<accession>A0A1M7AIE6</accession>
<dbReference type="InterPro" id="IPR002938">
    <property type="entry name" value="FAD-bd"/>
</dbReference>
<feature type="domain" description="Rhodanese" evidence="1">
    <location>
        <begin position="9"/>
        <end position="42"/>
    </location>
</feature>
<reference evidence="2 3" key="1">
    <citation type="submission" date="2016-11" db="EMBL/GenBank/DDBJ databases">
        <authorList>
            <person name="Jaros S."/>
            <person name="Januszkiewicz K."/>
            <person name="Wedrychowicz H."/>
        </authorList>
    </citation>
    <scope>NUCLEOTIDE SEQUENCE [LARGE SCALE GENOMIC DNA]</scope>
    <source>
        <strain evidence="2 3">DSM 43832</strain>
    </source>
</reference>
<dbReference type="STRING" id="1848.SAMN05443637_12828"/>
<dbReference type="Gene3D" id="3.50.50.60">
    <property type="entry name" value="FAD/NAD(P)-binding domain"/>
    <property type="match status" value="1"/>
</dbReference>
<evidence type="ECO:0000259" key="1">
    <source>
        <dbReference type="PROSITE" id="PS50206"/>
    </source>
</evidence>
<keyword evidence="3" id="KW-1185">Reference proteome</keyword>
<dbReference type="Proteomes" id="UP000184363">
    <property type="component" value="Unassembled WGS sequence"/>
</dbReference>
<dbReference type="Gene3D" id="3.30.470.20">
    <property type="entry name" value="ATP-grasp fold, B domain"/>
    <property type="match status" value="2"/>
</dbReference>
<dbReference type="SUPFAM" id="SSF56059">
    <property type="entry name" value="Glutathione synthetase ATP-binding domain-like"/>
    <property type="match status" value="1"/>
</dbReference>
<dbReference type="Gene3D" id="3.30.9.10">
    <property type="entry name" value="D-Amino Acid Oxidase, subunit A, domain 2"/>
    <property type="match status" value="1"/>
</dbReference>
<dbReference type="InterPro" id="IPR051549">
    <property type="entry name" value="PEP_Utilizing_Enz"/>
</dbReference>
<dbReference type="RefSeq" id="WP_234997624.1">
    <property type="nucleotide sequence ID" value="NZ_FRAP01000028.1"/>
</dbReference>
<organism evidence="2 3">
    <name type="scientific">Pseudonocardia thermophila</name>
    <dbReference type="NCBI Taxonomy" id="1848"/>
    <lineage>
        <taxon>Bacteria</taxon>
        <taxon>Bacillati</taxon>
        <taxon>Actinomycetota</taxon>
        <taxon>Actinomycetes</taxon>
        <taxon>Pseudonocardiales</taxon>
        <taxon>Pseudonocardiaceae</taxon>
        <taxon>Pseudonocardia</taxon>
    </lineage>
</organism>
<dbReference type="AlphaFoldDB" id="A0A1M7AIE6"/>
<dbReference type="GO" id="GO:0005524">
    <property type="term" value="F:ATP binding"/>
    <property type="evidence" value="ECO:0007669"/>
    <property type="project" value="InterPro"/>
</dbReference>
<dbReference type="Pfam" id="PF00391">
    <property type="entry name" value="PEP-utilizers"/>
    <property type="match status" value="1"/>
</dbReference>
<dbReference type="PANTHER" id="PTHR43615">
    <property type="entry name" value="PHOSPHOENOLPYRUVATE SYNTHASE-RELATED"/>
    <property type="match status" value="1"/>
</dbReference>
<dbReference type="InterPro" id="IPR001763">
    <property type="entry name" value="Rhodanese-like_dom"/>
</dbReference>
<dbReference type="Gene3D" id="3.50.30.10">
    <property type="entry name" value="Phosphohistidine domain"/>
    <property type="match status" value="1"/>
</dbReference>
<name>A0A1M7AIE6_PSETH</name>
<dbReference type="PROSITE" id="PS50206">
    <property type="entry name" value="RHODANESE_3"/>
    <property type="match status" value="2"/>
</dbReference>
<feature type="domain" description="Rhodanese" evidence="1">
    <location>
        <begin position="937"/>
        <end position="978"/>
    </location>
</feature>
<sequence>MSFTARPEVLVCGAGVAGPVVAWWLHRYGFRVTVVERTPEHRRGIGGHAVDLFEPAVAVLDRMGLAGRVEEARTRTERISVERPGHRAVSVDFGALSAWVSDGRHIEVMRGELAGIVLAAAEAEVEHRFGDAVRTLRQDAGGVLVEFDSGRTRRFDLVVGADGLHSGVRRLVFGPEHLFAHHLGGYLAAFTLPDHRGLPGHMVVHPEVDRLVGVYPVWQTGQARAVVLFRTREPVRFDHRDVAQQQALLRTVFADAGWEVPRLLDAADSAEDFYLDEISQIRMDAWSRGRVALVGDAAYAPGPAVGGGTTLAVVGAYVLATALAEAAGQPGAAFGAYEREIGDYVRRSQALAPALMRSLVPRSVWDIRALVAFAHAVPRLPSGLLRRITAAQSGPARTMASFAPPAPAAPLPVPAAEPVSDRPPAVVALSDAAEHRDVIGGKAAGLAELIAAGERVPPGFCVTTVAHDAVREAGALPDQLRKEIVTAYERLGGGAVAVRSSATAEDLPHASFAGQHDTVLDVRGADAVIEAVQRCWASLTGERAVAYRAADGIGEGIDDATVRMAVVVQRMIEPAAAGVLFTANPITGARGEMVVDATAGRGDAVVDGTVRADHYVLDGPAPVSDGGCLSSAQLAQLWAVGERLQRRSGSPRDVEFAFARDGVLWLLQSRPVTTLFPLPRTTPADLRVYLECGNLQGMLRPFTPMGMAGMRAAAAHLIRALGMSADPVTQTRGLVEAAGRMYLDITPFVRSAVVRPRLLEGMRTYGPRVTDALARVLDDPRLAPVRGLPFRVRTVLRVGARLAPGLIAGFVAAVIAPGRTRRRAFAVADEIRLAGEAPLDARTAADHVRRAAETQAPFVERSPAMLAPLYAAMAAHAMAARLLRGVAAEGEVDETLRGMPYNVTTEMDLALWRVAEAAAPHRELLLGTAPAELAARYCAGELPDIGLAAFLREYGHRGVAEVDVGVERWAEDPTAVFAALAGYLRLDDPEQAPDRRFAAAADAAVAKIDELVARARPTRPLRARLAGLLLRRSRELAGLRELPKSVWLHSIRRMRTHLLAAGAELHGRGLLDRPEDVMFLDLREALAAAEGTDLRALVERRRAEYEREMRRRTVPVLMLSDGTVPEALVPRGPVPAGALVGMAAAPGRATGRARVVLDPAGARVEPGEVLVAPTTDPGWTPLFMTAAGLVTETGAPMAHGPTVAREYGIPAVICVRDATKVISTGQVITVDGAAGTVVVEEGSSG</sequence>
<evidence type="ECO:0000313" key="2">
    <source>
        <dbReference type="EMBL" id="SHL42553.1"/>
    </source>
</evidence>
<dbReference type="GO" id="GO:0016301">
    <property type="term" value="F:kinase activity"/>
    <property type="evidence" value="ECO:0007669"/>
    <property type="project" value="UniProtKB-KW"/>
</dbReference>
<dbReference type="InterPro" id="IPR002192">
    <property type="entry name" value="PPDK_AMP/ATP-bd"/>
</dbReference>
<proteinExistence type="predicted"/>
<dbReference type="SUPFAM" id="SSF52009">
    <property type="entry name" value="Phosphohistidine domain"/>
    <property type="match status" value="1"/>
</dbReference>
<dbReference type="Gene3D" id="3.30.1490.20">
    <property type="entry name" value="ATP-grasp fold, A domain"/>
    <property type="match status" value="2"/>
</dbReference>
<keyword evidence="2" id="KW-0808">Transferase</keyword>
<evidence type="ECO:0000313" key="3">
    <source>
        <dbReference type="Proteomes" id="UP000184363"/>
    </source>
</evidence>
<dbReference type="InterPro" id="IPR036188">
    <property type="entry name" value="FAD/NAD-bd_sf"/>
</dbReference>
<dbReference type="SUPFAM" id="SSF51905">
    <property type="entry name" value="FAD/NAD(P)-binding domain"/>
    <property type="match status" value="1"/>
</dbReference>
<dbReference type="InterPro" id="IPR008279">
    <property type="entry name" value="PEP-util_enz_mobile_dom"/>
</dbReference>
<dbReference type="InterPro" id="IPR036637">
    <property type="entry name" value="Phosphohistidine_dom_sf"/>
</dbReference>
<dbReference type="InterPro" id="IPR013815">
    <property type="entry name" value="ATP_grasp_subdomain_1"/>
</dbReference>
<dbReference type="Pfam" id="PF01326">
    <property type="entry name" value="PPDK_N"/>
    <property type="match status" value="1"/>
</dbReference>
<dbReference type="EMBL" id="FRAP01000028">
    <property type="protein sequence ID" value="SHL42553.1"/>
    <property type="molecule type" value="Genomic_DNA"/>
</dbReference>
<keyword evidence="2" id="KW-0418">Kinase</keyword>
<keyword evidence="2" id="KW-0670">Pyruvate</keyword>
<dbReference type="PRINTS" id="PR00420">
    <property type="entry name" value="RNGMNOXGNASE"/>
</dbReference>
<gene>
    <name evidence="2" type="ORF">SAMN05443637_12828</name>
</gene>
<dbReference type="PANTHER" id="PTHR43615:SF1">
    <property type="entry name" value="PPDK_N DOMAIN-CONTAINING PROTEIN"/>
    <property type="match status" value="1"/>
</dbReference>
<dbReference type="GO" id="GO:0071949">
    <property type="term" value="F:FAD binding"/>
    <property type="evidence" value="ECO:0007669"/>
    <property type="project" value="InterPro"/>
</dbReference>
<dbReference type="Pfam" id="PF01494">
    <property type="entry name" value="FAD_binding_3"/>
    <property type="match status" value="1"/>
</dbReference>
<protein>
    <submittedName>
        <fullName evidence="2">Pyruvate phosphate dikinase, PEP/pyruvate binding domain</fullName>
    </submittedName>
</protein>